<dbReference type="EMBL" id="JADOGI010000258">
    <property type="protein sequence ID" value="MBF8193132.1"/>
    <property type="molecule type" value="Genomic_DNA"/>
</dbReference>
<feature type="transmembrane region" description="Helical" evidence="1">
    <location>
        <begin position="36"/>
        <end position="54"/>
    </location>
</feature>
<keyword evidence="1" id="KW-0472">Membrane</keyword>
<dbReference type="RefSeq" id="WP_195902009.1">
    <property type="nucleotide sequence ID" value="NZ_JADOGI010000258.1"/>
</dbReference>
<gene>
    <name evidence="2" type="ORF">ITP53_47185</name>
</gene>
<reference evidence="2" key="1">
    <citation type="submission" date="2020-11" db="EMBL/GenBank/DDBJ databases">
        <title>Whole-genome analyses of Nonomuraea sp. K274.</title>
        <authorList>
            <person name="Veyisoglu A."/>
        </authorList>
    </citation>
    <scope>NUCLEOTIDE SEQUENCE</scope>
    <source>
        <strain evidence="2">K274</strain>
    </source>
</reference>
<dbReference type="AlphaFoldDB" id="A0A931F4Y7"/>
<sequence length="115" mass="12058">MFLRITVIAQTVALLLQAITAGLLLSSPDGRMSHRAVAFGAVFTVLLCLVAALLTRRLSVILPAVGMLVMALAQVALGLAHVKTLHVPLGALMFGVSMVQLGQAWSVARAQMAPE</sequence>
<keyword evidence="1" id="KW-1133">Transmembrane helix</keyword>
<accession>A0A931F4Y7</accession>
<protein>
    <submittedName>
        <fullName evidence="2">Uncharacterized protein</fullName>
    </submittedName>
</protein>
<evidence type="ECO:0000313" key="2">
    <source>
        <dbReference type="EMBL" id="MBF8193132.1"/>
    </source>
</evidence>
<keyword evidence="1" id="KW-0812">Transmembrane</keyword>
<organism evidence="2 3">
    <name type="scientific">Nonomuraea cypriaca</name>
    <dbReference type="NCBI Taxonomy" id="1187855"/>
    <lineage>
        <taxon>Bacteria</taxon>
        <taxon>Bacillati</taxon>
        <taxon>Actinomycetota</taxon>
        <taxon>Actinomycetes</taxon>
        <taxon>Streptosporangiales</taxon>
        <taxon>Streptosporangiaceae</taxon>
        <taxon>Nonomuraea</taxon>
    </lineage>
</organism>
<comment type="caution">
    <text evidence="2">The sequence shown here is derived from an EMBL/GenBank/DDBJ whole genome shotgun (WGS) entry which is preliminary data.</text>
</comment>
<feature type="transmembrane region" description="Helical" evidence="1">
    <location>
        <begin position="61"/>
        <end position="81"/>
    </location>
</feature>
<name>A0A931F4Y7_9ACTN</name>
<feature type="transmembrane region" description="Helical" evidence="1">
    <location>
        <begin position="87"/>
        <end position="108"/>
    </location>
</feature>
<proteinExistence type="predicted"/>
<evidence type="ECO:0000256" key="1">
    <source>
        <dbReference type="SAM" id="Phobius"/>
    </source>
</evidence>
<dbReference type="Proteomes" id="UP000605361">
    <property type="component" value="Unassembled WGS sequence"/>
</dbReference>
<evidence type="ECO:0000313" key="3">
    <source>
        <dbReference type="Proteomes" id="UP000605361"/>
    </source>
</evidence>
<keyword evidence="3" id="KW-1185">Reference proteome</keyword>